<reference evidence="1" key="1">
    <citation type="submission" date="2014-11" db="EMBL/GenBank/DDBJ databases">
        <authorList>
            <person name="Amaro Gonzalez C."/>
        </authorList>
    </citation>
    <scope>NUCLEOTIDE SEQUENCE</scope>
</reference>
<evidence type="ECO:0000313" key="1">
    <source>
        <dbReference type="EMBL" id="JAH76935.1"/>
    </source>
</evidence>
<name>A0A0E9VHP2_ANGAN</name>
<dbReference type="AlphaFoldDB" id="A0A0E9VHP2"/>
<sequence>MFYGESLKTKKIYFFVETPSLSITVYRNVVSIYNNI</sequence>
<reference evidence="1" key="2">
    <citation type="journal article" date="2015" name="Fish Shellfish Immunol.">
        <title>Early steps in the European eel (Anguilla anguilla)-Vibrio vulnificus interaction in the gills: Role of the RtxA13 toxin.</title>
        <authorList>
            <person name="Callol A."/>
            <person name="Pajuelo D."/>
            <person name="Ebbesson L."/>
            <person name="Teles M."/>
            <person name="MacKenzie S."/>
            <person name="Amaro C."/>
        </authorList>
    </citation>
    <scope>NUCLEOTIDE SEQUENCE</scope>
</reference>
<dbReference type="EMBL" id="GBXM01031642">
    <property type="protein sequence ID" value="JAH76935.1"/>
    <property type="molecule type" value="Transcribed_RNA"/>
</dbReference>
<proteinExistence type="predicted"/>
<accession>A0A0E9VHP2</accession>
<organism evidence="1">
    <name type="scientific">Anguilla anguilla</name>
    <name type="common">European freshwater eel</name>
    <name type="synonym">Muraena anguilla</name>
    <dbReference type="NCBI Taxonomy" id="7936"/>
    <lineage>
        <taxon>Eukaryota</taxon>
        <taxon>Metazoa</taxon>
        <taxon>Chordata</taxon>
        <taxon>Craniata</taxon>
        <taxon>Vertebrata</taxon>
        <taxon>Euteleostomi</taxon>
        <taxon>Actinopterygii</taxon>
        <taxon>Neopterygii</taxon>
        <taxon>Teleostei</taxon>
        <taxon>Anguilliformes</taxon>
        <taxon>Anguillidae</taxon>
        <taxon>Anguilla</taxon>
    </lineage>
</organism>
<protein>
    <submittedName>
        <fullName evidence="1">Uncharacterized protein</fullName>
    </submittedName>
</protein>